<evidence type="ECO:0000256" key="1">
    <source>
        <dbReference type="SAM" id="Phobius"/>
    </source>
</evidence>
<organism evidence="2 3">
    <name type="scientific">Sphaerisporangium krabiense</name>
    <dbReference type="NCBI Taxonomy" id="763782"/>
    <lineage>
        <taxon>Bacteria</taxon>
        <taxon>Bacillati</taxon>
        <taxon>Actinomycetota</taxon>
        <taxon>Actinomycetes</taxon>
        <taxon>Streptosporangiales</taxon>
        <taxon>Streptosporangiaceae</taxon>
        <taxon>Sphaerisporangium</taxon>
    </lineage>
</organism>
<keyword evidence="3" id="KW-1185">Reference proteome</keyword>
<gene>
    <name evidence="2" type="ORF">BJ981_007436</name>
</gene>
<reference evidence="2 3" key="1">
    <citation type="submission" date="2020-08" db="EMBL/GenBank/DDBJ databases">
        <title>Sequencing the genomes of 1000 actinobacteria strains.</title>
        <authorList>
            <person name="Klenk H.-P."/>
        </authorList>
    </citation>
    <scope>NUCLEOTIDE SEQUENCE [LARGE SCALE GENOMIC DNA]</scope>
    <source>
        <strain evidence="2 3">DSM 45790</strain>
    </source>
</reference>
<evidence type="ECO:0000313" key="3">
    <source>
        <dbReference type="Proteomes" id="UP000588112"/>
    </source>
</evidence>
<evidence type="ECO:0000313" key="2">
    <source>
        <dbReference type="EMBL" id="MBB5631650.1"/>
    </source>
</evidence>
<comment type="caution">
    <text evidence="2">The sequence shown here is derived from an EMBL/GenBank/DDBJ whole genome shotgun (WGS) entry which is preliminary data.</text>
</comment>
<sequence>MTLFDRLRIERLVWTLDQQLYDLPHHSRVAKRREVRANLLEASRDVGTSAALKRLGGSRRLAAEYLDAELGRRRHSWIAAVYFLGGVPLLLNFFLSEAAGAYERAITAADPHATGTYTWRGVSYLQSAITYTFDQGHASHVGGAWSPLVYVLWIGGAVACGRLWRLLPRA</sequence>
<keyword evidence="1" id="KW-0472">Membrane</keyword>
<keyword evidence="1" id="KW-1133">Transmembrane helix</keyword>
<protein>
    <submittedName>
        <fullName evidence="2">Uncharacterized protein</fullName>
    </submittedName>
</protein>
<dbReference type="Proteomes" id="UP000588112">
    <property type="component" value="Unassembled WGS sequence"/>
</dbReference>
<name>A0A7W8ZD36_9ACTN</name>
<proteinExistence type="predicted"/>
<dbReference type="RefSeq" id="WP_184618104.1">
    <property type="nucleotide sequence ID" value="NZ_BOOS01000009.1"/>
</dbReference>
<accession>A0A7W8ZD36</accession>
<keyword evidence="1" id="KW-0812">Transmembrane</keyword>
<feature type="transmembrane region" description="Helical" evidence="1">
    <location>
        <begin position="77"/>
        <end position="95"/>
    </location>
</feature>
<feature type="transmembrane region" description="Helical" evidence="1">
    <location>
        <begin position="144"/>
        <end position="164"/>
    </location>
</feature>
<dbReference type="AlphaFoldDB" id="A0A7W8ZD36"/>
<dbReference type="EMBL" id="JACHBR010000003">
    <property type="protein sequence ID" value="MBB5631650.1"/>
    <property type="molecule type" value="Genomic_DNA"/>
</dbReference>